<evidence type="ECO:0000313" key="5">
    <source>
        <dbReference type="EMBL" id="TRY89310.1"/>
    </source>
</evidence>
<gene>
    <name evidence="5" type="ORF">DNTS_003477</name>
</gene>
<feature type="non-terminal residue" evidence="5">
    <location>
        <position position="140"/>
    </location>
</feature>
<evidence type="ECO:0000256" key="3">
    <source>
        <dbReference type="ARBA" id="ARBA00023242"/>
    </source>
</evidence>
<dbReference type="GO" id="GO:0005634">
    <property type="term" value="C:nucleus"/>
    <property type="evidence" value="ECO:0007669"/>
    <property type="project" value="UniProtKB-SubCell"/>
</dbReference>
<feature type="compositionally biased region" description="Acidic residues" evidence="4">
    <location>
        <begin position="60"/>
        <end position="98"/>
    </location>
</feature>
<dbReference type="GO" id="GO:0043066">
    <property type="term" value="P:negative regulation of apoptotic process"/>
    <property type="evidence" value="ECO:0007669"/>
    <property type="project" value="TreeGrafter"/>
</dbReference>
<dbReference type="PANTHER" id="PTHR22745:SF0">
    <property type="entry name" value="PROTHYMOSIN ALPHA"/>
    <property type="match status" value="1"/>
</dbReference>
<keyword evidence="3" id="KW-0539">Nucleus</keyword>
<feature type="region of interest" description="Disordered" evidence="4">
    <location>
        <begin position="36"/>
        <end position="121"/>
    </location>
</feature>
<feature type="compositionally biased region" description="Basic and acidic residues" evidence="4">
    <location>
        <begin position="37"/>
        <end position="51"/>
    </location>
</feature>
<accession>A0A553QH96</accession>
<evidence type="ECO:0000256" key="1">
    <source>
        <dbReference type="ARBA" id="ARBA00004123"/>
    </source>
</evidence>
<comment type="caution">
    <text evidence="5">The sequence shown here is derived from an EMBL/GenBank/DDBJ whole genome shotgun (WGS) entry which is preliminary data.</text>
</comment>
<dbReference type="GO" id="GO:0045944">
    <property type="term" value="P:positive regulation of transcription by RNA polymerase II"/>
    <property type="evidence" value="ECO:0007669"/>
    <property type="project" value="TreeGrafter"/>
</dbReference>
<comment type="similarity">
    <text evidence="2">Belongs to the pro/parathymosin family.</text>
</comment>
<evidence type="ECO:0000313" key="6">
    <source>
        <dbReference type="Proteomes" id="UP000316079"/>
    </source>
</evidence>
<dbReference type="InterPro" id="IPR004931">
    <property type="entry name" value="Pro/parathymosin"/>
</dbReference>
<dbReference type="GO" id="GO:0042393">
    <property type="term" value="F:histone binding"/>
    <property type="evidence" value="ECO:0007669"/>
    <property type="project" value="TreeGrafter"/>
</dbReference>
<protein>
    <submittedName>
        <fullName evidence="5">Uncharacterized protein</fullName>
    </submittedName>
</protein>
<evidence type="ECO:0000256" key="2">
    <source>
        <dbReference type="ARBA" id="ARBA00008032"/>
    </source>
</evidence>
<reference evidence="5 6" key="1">
    <citation type="journal article" date="2019" name="Sci. Data">
        <title>Hybrid genome assembly and annotation of Danionella translucida.</title>
        <authorList>
            <person name="Kadobianskyi M."/>
            <person name="Schulze L."/>
            <person name="Schuelke M."/>
            <person name="Judkewitz B."/>
        </authorList>
    </citation>
    <scope>NUCLEOTIDE SEQUENCE [LARGE SCALE GENOMIC DNA]</scope>
    <source>
        <strain evidence="5 6">Bolton</strain>
    </source>
</reference>
<comment type="subcellular location">
    <subcellularLocation>
        <location evidence="1">Nucleus</location>
    </subcellularLocation>
</comment>
<dbReference type="Pfam" id="PF03247">
    <property type="entry name" value="Prothymosin"/>
    <property type="match status" value="1"/>
</dbReference>
<keyword evidence="6" id="KW-1185">Reference proteome</keyword>
<dbReference type="Proteomes" id="UP000316079">
    <property type="component" value="Unassembled WGS sequence"/>
</dbReference>
<proteinExistence type="inferred from homology"/>
<dbReference type="AlphaFoldDB" id="A0A553QH96"/>
<dbReference type="EMBL" id="SRMA01025988">
    <property type="protein sequence ID" value="TRY89310.1"/>
    <property type="molecule type" value="Genomic_DNA"/>
</dbReference>
<dbReference type="PANTHER" id="PTHR22745">
    <property type="entry name" value="PROTHYMOSIN ALPHA"/>
    <property type="match status" value="1"/>
</dbReference>
<name>A0A553QH96_9TELE</name>
<organism evidence="5 6">
    <name type="scientific">Danionella cerebrum</name>
    <dbReference type="NCBI Taxonomy" id="2873325"/>
    <lineage>
        <taxon>Eukaryota</taxon>
        <taxon>Metazoa</taxon>
        <taxon>Chordata</taxon>
        <taxon>Craniata</taxon>
        <taxon>Vertebrata</taxon>
        <taxon>Euteleostomi</taxon>
        <taxon>Actinopterygii</taxon>
        <taxon>Neopterygii</taxon>
        <taxon>Teleostei</taxon>
        <taxon>Ostariophysi</taxon>
        <taxon>Cypriniformes</taxon>
        <taxon>Danionidae</taxon>
        <taxon>Danioninae</taxon>
        <taxon>Danionella</taxon>
    </lineage>
</organism>
<evidence type="ECO:0000256" key="4">
    <source>
        <dbReference type="SAM" id="MobiDB-lite"/>
    </source>
</evidence>
<sequence>MYIRELRWCFSPQRDLSQLTGARTLLLIPIKHGFYPDLKEKKQVEETENGKEVPANGNVENEENGDPENDVDEEDDDVAEEEDEDDDGEDDDDDEEAEGGTGKRSAEDDDEDSRERSISDAVCGTAVISILSCHLVVYRR</sequence>